<evidence type="ECO:0000313" key="1">
    <source>
        <dbReference type="EMBL" id="EQB06197.1"/>
    </source>
</evidence>
<protein>
    <submittedName>
        <fullName evidence="1">Uncharacterized protein</fullName>
    </submittedName>
</protein>
<dbReference type="RefSeq" id="WP_021243182.1">
    <property type="nucleotide sequence ID" value="NZ_ATIB01000017.1"/>
</dbReference>
<dbReference type="PATRIC" id="fig|1114964.3.peg.136"/>
<organism evidence="1 2">
    <name type="scientific">Sphingobium baderi LL03</name>
    <dbReference type="NCBI Taxonomy" id="1114964"/>
    <lineage>
        <taxon>Bacteria</taxon>
        <taxon>Pseudomonadati</taxon>
        <taxon>Pseudomonadota</taxon>
        <taxon>Alphaproteobacteria</taxon>
        <taxon>Sphingomonadales</taxon>
        <taxon>Sphingomonadaceae</taxon>
        <taxon>Sphingobium</taxon>
    </lineage>
</organism>
<proteinExistence type="predicted"/>
<accession>T0GZP8</accession>
<dbReference type="AlphaFoldDB" id="T0GZP8"/>
<gene>
    <name evidence="1" type="ORF">L485_00785</name>
</gene>
<keyword evidence="2" id="KW-1185">Reference proteome</keyword>
<dbReference type="EMBL" id="ATIB01000017">
    <property type="protein sequence ID" value="EQB06197.1"/>
    <property type="molecule type" value="Genomic_DNA"/>
</dbReference>
<sequence>MSTRDSIIDYIDAKAARLRARADKGLPEGALDRRDARVLEILRDDILNEFDVKEADHGE</sequence>
<reference evidence="1 2" key="1">
    <citation type="journal article" date="2013" name="Genome Announc.">
        <title>Draft Genome Sequence of a Hexachlorocyclohexane-Degrading Bacterium, Sphingobium baderi Strain LL03T.</title>
        <authorList>
            <person name="Kaur J."/>
            <person name="Verma H."/>
            <person name="Tripathi C."/>
            <person name="Khurana J.P."/>
            <person name="Lal R."/>
        </authorList>
    </citation>
    <scope>NUCLEOTIDE SEQUENCE [LARGE SCALE GENOMIC DNA]</scope>
    <source>
        <strain evidence="1 2">LL03</strain>
    </source>
</reference>
<comment type="caution">
    <text evidence="1">The sequence shown here is derived from an EMBL/GenBank/DDBJ whole genome shotgun (WGS) entry which is preliminary data.</text>
</comment>
<dbReference type="Proteomes" id="UP000015524">
    <property type="component" value="Unassembled WGS sequence"/>
</dbReference>
<evidence type="ECO:0000313" key="2">
    <source>
        <dbReference type="Proteomes" id="UP000015524"/>
    </source>
</evidence>
<name>T0GZP8_9SPHN</name>